<proteinExistence type="predicted"/>
<organism evidence="1">
    <name type="scientific">Anguilla anguilla</name>
    <name type="common">European freshwater eel</name>
    <name type="synonym">Muraena anguilla</name>
    <dbReference type="NCBI Taxonomy" id="7936"/>
    <lineage>
        <taxon>Eukaryota</taxon>
        <taxon>Metazoa</taxon>
        <taxon>Chordata</taxon>
        <taxon>Craniata</taxon>
        <taxon>Vertebrata</taxon>
        <taxon>Euteleostomi</taxon>
        <taxon>Actinopterygii</taxon>
        <taxon>Neopterygii</taxon>
        <taxon>Teleostei</taxon>
        <taxon>Anguilliformes</taxon>
        <taxon>Anguillidae</taxon>
        <taxon>Anguilla</taxon>
    </lineage>
</organism>
<dbReference type="AlphaFoldDB" id="A0A0E9WKD6"/>
<evidence type="ECO:0000313" key="1">
    <source>
        <dbReference type="EMBL" id="JAH90854.1"/>
    </source>
</evidence>
<accession>A0A0E9WKD6</accession>
<reference evidence="1" key="2">
    <citation type="journal article" date="2015" name="Fish Shellfish Immunol.">
        <title>Early steps in the European eel (Anguilla anguilla)-Vibrio vulnificus interaction in the gills: Role of the RtxA13 toxin.</title>
        <authorList>
            <person name="Callol A."/>
            <person name="Pajuelo D."/>
            <person name="Ebbesson L."/>
            <person name="Teles M."/>
            <person name="MacKenzie S."/>
            <person name="Amaro C."/>
        </authorList>
    </citation>
    <scope>NUCLEOTIDE SEQUENCE</scope>
</reference>
<protein>
    <submittedName>
        <fullName evidence="1">Uncharacterized protein</fullName>
    </submittedName>
</protein>
<sequence>MDMMLTGNCAVQTMDSTDFQQYSPLSVQTFNSTDHC</sequence>
<name>A0A0E9WKD6_ANGAN</name>
<reference evidence="1" key="1">
    <citation type="submission" date="2014-11" db="EMBL/GenBank/DDBJ databases">
        <authorList>
            <person name="Amaro Gonzalez C."/>
        </authorList>
    </citation>
    <scope>NUCLEOTIDE SEQUENCE</scope>
</reference>
<dbReference type="EMBL" id="GBXM01017723">
    <property type="protein sequence ID" value="JAH90854.1"/>
    <property type="molecule type" value="Transcribed_RNA"/>
</dbReference>